<reference evidence="1" key="1">
    <citation type="submission" date="2023-07" db="EMBL/GenBank/DDBJ databases">
        <authorList>
            <consortium name="AG Swart"/>
            <person name="Singh M."/>
            <person name="Singh A."/>
            <person name="Seah K."/>
            <person name="Emmerich C."/>
        </authorList>
    </citation>
    <scope>NUCLEOTIDE SEQUENCE</scope>
    <source>
        <strain evidence="1">DP1</strain>
    </source>
</reference>
<proteinExistence type="predicted"/>
<dbReference type="EMBL" id="CAMPGE010002820">
    <property type="protein sequence ID" value="CAI2361631.1"/>
    <property type="molecule type" value="Genomic_DNA"/>
</dbReference>
<dbReference type="Proteomes" id="UP001295684">
    <property type="component" value="Unassembled WGS sequence"/>
</dbReference>
<accession>A0AAD1U7L0</accession>
<dbReference type="AlphaFoldDB" id="A0AAD1U7L0"/>
<organism evidence="1 2">
    <name type="scientific">Euplotes crassus</name>
    <dbReference type="NCBI Taxonomy" id="5936"/>
    <lineage>
        <taxon>Eukaryota</taxon>
        <taxon>Sar</taxon>
        <taxon>Alveolata</taxon>
        <taxon>Ciliophora</taxon>
        <taxon>Intramacronucleata</taxon>
        <taxon>Spirotrichea</taxon>
        <taxon>Hypotrichia</taxon>
        <taxon>Euplotida</taxon>
        <taxon>Euplotidae</taxon>
        <taxon>Moneuplotes</taxon>
    </lineage>
</organism>
<evidence type="ECO:0000313" key="2">
    <source>
        <dbReference type="Proteomes" id="UP001295684"/>
    </source>
</evidence>
<protein>
    <submittedName>
        <fullName evidence="1">Uncharacterized protein</fullName>
    </submittedName>
</protein>
<evidence type="ECO:0000313" key="1">
    <source>
        <dbReference type="EMBL" id="CAI2361631.1"/>
    </source>
</evidence>
<sequence>MIPLKEKVVKLLLTKKKYSTSCEQKLEEHLPSNCWQLVTEKWKSLETILVHLSKTQIKVAQEASDSFNNKTEYVSRLSEFKKKIRSMGVSLFY</sequence>
<name>A0AAD1U7L0_EUPCR</name>
<comment type="caution">
    <text evidence="1">The sequence shown here is derived from an EMBL/GenBank/DDBJ whole genome shotgun (WGS) entry which is preliminary data.</text>
</comment>
<gene>
    <name evidence="1" type="ORF">ECRASSUSDP1_LOCUS2943</name>
</gene>
<keyword evidence="2" id="KW-1185">Reference proteome</keyword>